<proteinExistence type="predicted"/>
<reference evidence="1" key="1">
    <citation type="journal article" date="2014" name="Front. Microbiol.">
        <title>High frequency of phylogenetically diverse reductive dehalogenase-homologous genes in deep subseafloor sedimentary metagenomes.</title>
        <authorList>
            <person name="Kawai M."/>
            <person name="Futagami T."/>
            <person name="Toyoda A."/>
            <person name="Takaki Y."/>
            <person name="Nishi S."/>
            <person name="Hori S."/>
            <person name="Arai W."/>
            <person name="Tsubouchi T."/>
            <person name="Morono Y."/>
            <person name="Uchiyama I."/>
            <person name="Ito T."/>
            <person name="Fujiyama A."/>
            <person name="Inagaki F."/>
            <person name="Takami H."/>
        </authorList>
    </citation>
    <scope>NUCLEOTIDE SEQUENCE</scope>
    <source>
        <strain evidence="1">Expedition CK06-06</strain>
    </source>
</reference>
<organism evidence="1">
    <name type="scientific">marine sediment metagenome</name>
    <dbReference type="NCBI Taxonomy" id="412755"/>
    <lineage>
        <taxon>unclassified sequences</taxon>
        <taxon>metagenomes</taxon>
        <taxon>ecological metagenomes</taxon>
    </lineage>
</organism>
<dbReference type="EMBL" id="BART01038134">
    <property type="protein sequence ID" value="GAH14480.1"/>
    <property type="molecule type" value="Genomic_DNA"/>
</dbReference>
<feature type="non-terminal residue" evidence="1">
    <location>
        <position position="1"/>
    </location>
</feature>
<gene>
    <name evidence="1" type="ORF">S01H4_63421</name>
</gene>
<sequence>DPTNIETIYNIACLESLKNNQVKALELLTKVIEFDKRYLERAMMDDRFDDIRDSNEFKELIGE</sequence>
<comment type="caution">
    <text evidence="1">The sequence shown here is derived from an EMBL/GenBank/DDBJ whole genome shotgun (WGS) entry which is preliminary data.</text>
</comment>
<dbReference type="AlphaFoldDB" id="X1E266"/>
<accession>X1E266</accession>
<name>X1E266_9ZZZZ</name>
<dbReference type="NCBIfam" id="NF047558">
    <property type="entry name" value="TPR_END_plus"/>
    <property type="match status" value="1"/>
</dbReference>
<protein>
    <recommendedName>
        <fullName evidence="2">Tetratricopeptide repeat protein</fullName>
    </recommendedName>
</protein>
<evidence type="ECO:0000313" key="1">
    <source>
        <dbReference type="EMBL" id="GAH14480.1"/>
    </source>
</evidence>
<evidence type="ECO:0008006" key="2">
    <source>
        <dbReference type="Google" id="ProtNLM"/>
    </source>
</evidence>